<dbReference type="EMBL" id="BAABJQ010000016">
    <property type="protein sequence ID" value="GAA5192020.1"/>
    <property type="molecule type" value="Genomic_DNA"/>
</dbReference>
<gene>
    <name evidence="4" type="ORF">GCM10023322_50700</name>
</gene>
<dbReference type="Pfam" id="PF13458">
    <property type="entry name" value="Peripla_BP_6"/>
    <property type="match status" value="1"/>
</dbReference>
<name>A0ABP9S9B2_9ACTN</name>
<dbReference type="InterPro" id="IPR028081">
    <property type="entry name" value="Leu-bd"/>
</dbReference>
<comment type="caution">
    <text evidence="4">The sequence shown here is derived from an EMBL/GenBank/DDBJ whole genome shotgun (WGS) entry which is preliminary data.</text>
</comment>
<evidence type="ECO:0000313" key="4">
    <source>
        <dbReference type="EMBL" id="GAA5192020.1"/>
    </source>
</evidence>
<feature type="domain" description="Leucine-binding protein" evidence="3">
    <location>
        <begin position="31"/>
        <end position="345"/>
    </location>
</feature>
<evidence type="ECO:0000313" key="5">
    <source>
        <dbReference type="Proteomes" id="UP001501570"/>
    </source>
</evidence>
<protein>
    <submittedName>
        <fullName evidence="4">Branched-chain amino acid ABC transporter substrate-binding protein</fullName>
    </submittedName>
</protein>
<evidence type="ECO:0000259" key="3">
    <source>
        <dbReference type="Pfam" id="PF13458"/>
    </source>
</evidence>
<evidence type="ECO:0000256" key="1">
    <source>
        <dbReference type="ARBA" id="ARBA00010062"/>
    </source>
</evidence>
<dbReference type="CDD" id="cd06342">
    <property type="entry name" value="PBP1_ABC_LIVBP-like"/>
    <property type="match status" value="1"/>
</dbReference>
<accession>A0ABP9S9B2</accession>
<organism evidence="4 5">
    <name type="scientific">Rugosimonospora acidiphila</name>
    <dbReference type="NCBI Taxonomy" id="556531"/>
    <lineage>
        <taxon>Bacteria</taxon>
        <taxon>Bacillati</taxon>
        <taxon>Actinomycetota</taxon>
        <taxon>Actinomycetes</taxon>
        <taxon>Micromonosporales</taxon>
        <taxon>Micromonosporaceae</taxon>
        <taxon>Rugosimonospora</taxon>
    </lineage>
</organism>
<comment type="similarity">
    <text evidence="1">Belongs to the leucine-binding protein family.</text>
</comment>
<dbReference type="SUPFAM" id="SSF53822">
    <property type="entry name" value="Periplasmic binding protein-like I"/>
    <property type="match status" value="1"/>
</dbReference>
<evidence type="ECO:0000256" key="2">
    <source>
        <dbReference type="ARBA" id="ARBA00022729"/>
    </source>
</evidence>
<dbReference type="Proteomes" id="UP001501570">
    <property type="component" value="Unassembled WGS sequence"/>
</dbReference>
<keyword evidence="5" id="KW-1185">Reference proteome</keyword>
<sequence>MAVLALVAGAAACNSTSKTSSSSSGKCGHDIAFFGALTGSEANLGVNIEQGAELAIDQYNQKNGANCIKIDKFDSQGSEQLAPGVARNLVTNKKILGIVGPAFSGESAAADPIFDQAAIPLITPSATNPTLATKGWKVFHRAVANDQAQGPAVANYITNVLKAQKVFVADDQSAYGAGLADQVKAKLGSSVVGTDKTGADGQQTDFSATVQKIVSSGATAFFYGGYYTNSGLLRKQLTQAGWKGTQLGGDGVNDPGYAKAAGNAAAAGSVVTLPAQPATKASGDFVSQYKAKWGVDAGTYSDVAYDAANMFLQGIDAGNTTTAKMNTYLSTVNYQGVANSYKFTSTGELDPSLLKIWAFKVDANGVPQPDQEVPSS</sequence>
<dbReference type="PANTHER" id="PTHR47151">
    <property type="entry name" value="LEU/ILE/VAL-BINDING ABC TRANSPORTER SUBUNIT"/>
    <property type="match status" value="1"/>
</dbReference>
<dbReference type="Gene3D" id="3.40.50.2300">
    <property type="match status" value="2"/>
</dbReference>
<reference evidence="5" key="1">
    <citation type="journal article" date="2019" name="Int. J. Syst. Evol. Microbiol.">
        <title>The Global Catalogue of Microorganisms (GCM) 10K type strain sequencing project: providing services to taxonomists for standard genome sequencing and annotation.</title>
        <authorList>
            <consortium name="The Broad Institute Genomics Platform"/>
            <consortium name="The Broad Institute Genome Sequencing Center for Infectious Disease"/>
            <person name="Wu L."/>
            <person name="Ma J."/>
        </authorList>
    </citation>
    <scope>NUCLEOTIDE SEQUENCE [LARGE SCALE GENOMIC DNA]</scope>
    <source>
        <strain evidence="5">JCM 18304</strain>
    </source>
</reference>
<keyword evidence="2" id="KW-0732">Signal</keyword>
<proteinExistence type="inferred from homology"/>
<dbReference type="PANTHER" id="PTHR47151:SF2">
    <property type="entry name" value="AMINO ACID BINDING PROTEIN"/>
    <property type="match status" value="1"/>
</dbReference>
<dbReference type="InterPro" id="IPR028082">
    <property type="entry name" value="Peripla_BP_I"/>
</dbReference>